<evidence type="ECO:0000313" key="3">
    <source>
        <dbReference type="Proteomes" id="UP000683000"/>
    </source>
</evidence>
<dbReference type="EMBL" id="JAGFBS010000023">
    <property type="protein sequence ID" value="KAG6373242.1"/>
    <property type="molecule type" value="Genomic_DNA"/>
</dbReference>
<gene>
    <name evidence="2" type="ORF">JVT61DRAFT_6868</name>
</gene>
<dbReference type="AlphaFoldDB" id="A0A8I2YK49"/>
<organism evidence="2 3">
    <name type="scientific">Boletus reticuloceps</name>
    <dbReference type="NCBI Taxonomy" id="495285"/>
    <lineage>
        <taxon>Eukaryota</taxon>
        <taxon>Fungi</taxon>
        <taxon>Dikarya</taxon>
        <taxon>Basidiomycota</taxon>
        <taxon>Agaricomycotina</taxon>
        <taxon>Agaricomycetes</taxon>
        <taxon>Agaricomycetidae</taxon>
        <taxon>Boletales</taxon>
        <taxon>Boletineae</taxon>
        <taxon>Boletaceae</taxon>
        <taxon>Boletoideae</taxon>
        <taxon>Boletus</taxon>
    </lineage>
</organism>
<protein>
    <submittedName>
        <fullName evidence="2">Uncharacterized protein</fullName>
    </submittedName>
</protein>
<evidence type="ECO:0000256" key="1">
    <source>
        <dbReference type="SAM" id="SignalP"/>
    </source>
</evidence>
<accession>A0A8I2YK49</accession>
<comment type="caution">
    <text evidence="2">The sequence shown here is derived from an EMBL/GenBank/DDBJ whole genome shotgun (WGS) entry which is preliminary data.</text>
</comment>
<feature type="signal peptide" evidence="1">
    <location>
        <begin position="1"/>
        <end position="20"/>
    </location>
</feature>
<keyword evidence="1" id="KW-0732">Signal</keyword>
<sequence length="157" mass="16498">MNVFSAIAVLAIGGPVTVWAGSSGCLCTYGESCWPSASTFSQLQSQVSQLLIYPLPSASACYPLSHPSGNCTAVQANWLDGNWRASIPGSMEAPNFETFTFQNGTIDACYRNTSITGTCDQGSVPVIGVDARSAEDIQAAVNFAVQHNLKLVVKNTG</sequence>
<evidence type="ECO:0000313" key="2">
    <source>
        <dbReference type="EMBL" id="KAG6373242.1"/>
    </source>
</evidence>
<dbReference type="Proteomes" id="UP000683000">
    <property type="component" value="Unassembled WGS sequence"/>
</dbReference>
<name>A0A8I2YK49_9AGAM</name>
<dbReference type="InterPro" id="IPR016169">
    <property type="entry name" value="FAD-bd_PCMH_sub2"/>
</dbReference>
<proteinExistence type="predicted"/>
<keyword evidence="3" id="KW-1185">Reference proteome</keyword>
<feature type="chain" id="PRO_5034963988" evidence="1">
    <location>
        <begin position="21"/>
        <end position="157"/>
    </location>
</feature>
<dbReference type="Gene3D" id="3.30.465.10">
    <property type="match status" value="1"/>
</dbReference>
<dbReference type="OrthoDB" id="2657467at2759"/>
<reference evidence="2" key="1">
    <citation type="submission" date="2021-03" db="EMBL/GenBank/DDBJ databases">
        <title>Evolutionary innovations through gain and loss of genes in the ectomycorrhizal Boletales.</title>
        <authorList>
            <person name="Wu G."/>
            <person name="Miyauchi S."/>
            <person name="Morin E."/>
            <person name="Yang Z.-L."/>
            <person name="Xu J."/>
            <person name="Martin F.M."/>
        </authorList>
    </citation>
    <scope>NUCLEOTIDE SEQUENCE</scope>
    <source>
        <strain evidence="2">BR01</strain>
    </source>
</reference>